<dbReference type="Proteomes" id="UP000176421">
    <property type="component" value="Unassembled WGS sequence"/>
</dbReference>
<organism evidence="1 2">
    <name type="scientific">Candidatus Staskawiczbacteria bacterium RIFCSPHIGHO2_02_FULL_34_9</name>
    <dbReference type="NCBI Taxonomy" id="1802206"/>
    <lineage>
        <taxon>Bacteria</taxon>
        <taxon>Candidatus Staskawicziibacteriota</taxon>
    </lineage>
</organism>
<accession>A0A1G2I433</accession>
<dbReference type="EMBL" id="MHOS01000007">
    <property type="protein sequence ID" value="OGZ69556.1"/>
    <property type="molecule type" value="Genomic_DNA"/>
</dbReference>
<dbReference type="STRING" id="1802206.A3D35_02935"/>
<dbReference type="PANTHER" id="PTHR38471">
    <property type="entry name" value="FOUR HELIX BUNDLE PROTEIN"/>
    <property type="match status" value="1"/>
</dbReference>
<protein>
    <recommendedName>
        <fullName evidence="3">Four helix bundle protein</fullName>
    </recommendedName>
</protein>
<proteinExistence type="predicted"/>
<sequence>MNDDRNKIKEFTDLKAWQEAHSLVLLIYKITKQFPKDEIFGIVSQMQRAAVSITSNIAEGFGRQGYKEKIKFYYIAQGSLTELKNQMIIVKDIGYINEKTYQEITDQANMAHKFLQGLITKSKTFLNLAS</sequence>
<dbReference type="CDD" id="cd16377">
    <property type="entry name" value="23S_rRNA_IVP_like"/>
    <property type="match status" value="1"/>
</dbReference>
<reference evidence="1 2" key="1">
    <citation type="journal article" date="2016" name="Nat. Commun.">
        <title>Thousands of microbial genomes shed light on interconnected biogeochemical processes in an aquifer system.</title>
        <authorList>
            <person name="Anantharaman K."/>
            <person name="Brown C.T."/>
            <person name="Hug L.A."/>
            <person name="Sharon I."/>
            <person name="Castelle C.J."/>
            <person name="Probst A.J."/>
            <person name="Thomas B.C."/>
            <person name="Singh A."/>
            <person name="Wilkins M.J."/>
            <person name="Karaoz U."/>
            <person name="Brodie E.L."/>
            <person name="Williams K.H."/>
            <person name="Hubbard S.S."/>
            <person name="Banfield J.F."/>
        </authorList>
    </citation>
    <scope>NUCLEOTIDE SEQUENCE [LARGE SCALE GENOMIC DNA]</scope>
</reference>
<dbReference type="NCBIfam" id="TIGR02436">
    <property type="entry name" value="four helix bundle protein"/>
    <property type="match status" value="1"/>
</dbReference>
<evidence type="ECO:0000313" key="1">
    <source>
        <dbReference type="EMBL" id="OGZ69556.1"/>
    </source>
</evidence>
<dbReference type="Gene3D" id="1.20.1440.60">
    <property type="entry name" value="23S rRNA-intervening sequence"/>
    <property type="match status" value="1"/>
</dbReference>
<dbReference type="InterPro" id="IPR012657">
    <property type="entry name" value="23S_rRNA-intervening_sequence"/>
</dbReference>
<evidence type="ECO:0000313" key="2">
    <source>
        <dbReference type="Proteomes" id="UP000176421"/>
    </source>
</evidence>
<dbReference type="PANTHER" id="PTHR38471:SF2">
    <property type="entry name" value="FOUR HELIX BUNDLE PROTEIN"/>
    <property type="match status" value="1"/>
</dbReference>
<evidence type="ECO:0008006" key="3">
    <source>
        <dbReference type="Google" id="ProtNLM"/>
    </source>
</evidence>
<dbReference type="InterPro" id="IPR036583">
    <property type="entry name" value="23S_rRNA_IVS_sf"/>
</dbReference>
<comment type="caution">
    <text evidence="1">The sequence shown here is derived from an EMBL/GenBank/DDBJ whole genome shotgun (WGS) entry which is preliminary data.</text>
</comment>
<name>A0A1G2I433_9BACT</name>
<dbReference type="SUPFAM" id="SSF158446">
    <property type="entry name" value="IVS-encoded protein-like"/>
    <property type="match status" value="1"/>
</dbReference>
<gene>
    <name evidence="1" type="ORF">A3D35_02935</name>
</gene>
<dbReference type="AlphaFoldDB" id="A0A1G2I433"/>
<dbReference type="Pfam" id="PF05635">
    <property type="entry name" value="23S_rRNA_IVP"/>
    <property type="match status" value="1"/>
</dbReference>